<proteinExistence type="inferred from homology"/>
<dbReference type="Pfam" id="PF00795">
    <property type="entry name" value="CN_hydrolase"/>
    <property type="match status" value="1"/>
</dbReference>
<evidence type="ECO:0000259" key="2">
    <source>
        <dbReference type="PROSITE" id="PS50263"/>
    </source>
</evidence>
<evidence type="ECO:0000313" key="4">
    <source>
        <dbReference type="Proteomes" id="UP001519887"/>
    </source>
</evidence>
<comment type="caution">
    <text evidence="3">The sequence shown here is derived from an EMBL/GenBank/DDBJ whole genome shotgun (WGS) entry which is preliminary data.</text>
</comment>
<dbReference type="Gene3D" id="3.60.110.10">
    <property type="entry name" value="Carbon-nitrogen hydrolase"/>
    <property type="match status" value="1"/>
</dbReference>
<dbReference type="PROSITE" id="PS50263">
    <property type="entry name" value="CN_HYDROLASE"/>
    <property type="match status" value="1"/>
</dbReference>
<dbReference type="PANTHER" id="PTHR23088">
    <property type="entry name" value="NITRILASE-RELATED"/>
    <property type="match status" value="1"/>
</dbReference>
<gene>
    <name evidence="3" type="ORF">K0U00_42360</name>
</gene>
<dbReference type="Proteomes" id="UP001519887">
    <property type="component" value="Unassembled WGS sequence"/>
</dbReference>
<evidence type="ECO:0000256" key="1">
    <source>
        <dbReference type="ARBA" id="ARBA00010613"/>
    </source>
</evidence>
<protein>
    <submittedName>
        <fullName evidence="3">Carbon-nitrogen family hydrolase</fullName>
    </submittedName>
</protein>
<comment type="similarity">
    <text evidence="1">Belongs to the carbon-nitrogen hydrolase superfamily. NIT1/NIT2 family.</text>
</comment>
<evidence type="ECO:0000313" key="3">
    <source>
        <dbReference type="EMBL" id="MBW7460730.1"/>
    </source>
</evidence>
<accession>A0ABS7CJ48</accession>
<keyword evidence="4" id="KW-1185">Reference proteome</keyword>
<feature type="domain" description="CN hydrolase" evidence="2">
    <location>
        <begin position="1"/>
        <end position="60"/>
    </location>
</feature>
<dbReference type="InterPro" id="IPR003010">
    <property type="entry name" value="C-N_Hydrolase"/>
</dbReference>
<organism evidence="3 4">
    <name type="scientific">Paenibacillus sepulcri</name>
    <dbReference type="NCBI Taxonomy" id="359917"/>
    <lineage>
        <taxon>Bacteria</taxon>
        <taxon>Bacillati</taxon>
        <taxon>Bacillota</taxon>
        <taxon>Bacilli</taxon>
        <taxon>Bacillales</taxon>
        <taxon>Paenibacillaceae</taxon>
        <taxon>Paenibacillus</taxon>
    </lineage>
</organism>
<dbReference type="GO" id="GO:0016787">
    <property type="term" value="F:hydrolase activity"/>
    <property type="evidence" value="ECO:0007669"/>
    <property type="project" value="UniProtKB-KW"/>
</dbReference>
<sequence>WRTLLMARAIENQMFVIACNRCGTSGTSSFFGHSLIIDPWGEIIAEAGDEETILRAEIDLELVDQIRGRIPVFEDRRPSLY</sequence>
<keyword evidence="3" id="KW-0378">Hydrolase</keyword>
<dbReference type="InterPro" id="IPR036526">
    <property type="entry name" value="C-N_Hydrolase_sf"/>
</dbReference>
<reference evidence="3 4" key="1">
    <citation type="submission" date="2021-07" db="EMBL/GenBank/DDBJ databases">
        <title>Paenibacillus radiodurans sp. nov., isolated from the southeastern edge of Tengger Desert.</title>
        <authorList>
            <person name="Zhang G."/>
        </authorList>
    </citation>
    <scope>NUCLEOTIDE SEQUENCE [LARGE SCALE GENOMIC DNA]</scope>
    <source>
        <strain evidence="3 4">CCM 7311</strain>
    </source>
</reference>
<name>A0ABS7CJ48_9BACL</name>
<dbReference type="SUPFAM" id="SSF56317">
    <property type="entry name" value="Carbon-nitrogen hydrolase"/>
    <property type="match status" value="1"/>
</dbReference>
<dbReference type="EMBL" id="JAHZIK010002420">
    <property type="protein sequence ID" value="MBW7460730.1"/>
    <property type="molecule type" value="Genomic_DNA"/>
</dbReference>
<feature type="non-terminal residue" evidence="3">
    <location>
        <position position="1"/>
    </location>
</feature>
<dbReference type="PANTHER" id="PTHR23088:SF27">
    <property type="entry name" value="DEAMINATED GLUTATHIONE AMIDASE"/>
    <property type="match status" value="1"/>
</dbReference>